<proteinExistence type="inferred from homology"/>
<evidence type="ECO:0000256" key="1">
    <source>
        <dbReference type="ARBA" id="ARBA00001968"/>
    </source>
</evidence>
<comment type="caution">
    <text evidence="9">The sequence shown here is derived from an EMBL/GenBank/DDBJ whole genome shotgun (WGS) entry which is preliminary data.</text>
</comment>
<dbReference type="PANTHER" id="PTHR30636">
    <property type="entry name" value="UPF0701 PROTEIN YICC"/>
    <property type="match status" value="1"/>
</dbReference>
<keyword evidence="10" id="KW-1185">Reference proteome</keyword>
<accession>A0A5C6FE40</accession>
<evidence type="ECO:0000256" key="3">
    <source>
        <dbReference type="ARBA" id="ARBA00022759"/>
    </source>
</evidence>
<protein>
    <recommendedName>
        <fullName evidence="11">YicC family protein</fullName>
    </recommendedName>
</protein>
<evidence type="ECO:0000256" key="2">
    <source>
        <dbReference type="ARBA" id="ARBA00022722"/>
    </source>
</evidence>
<comment type="similarity">
    <text evidence="5">Belongs to the YicC/YloC family.</text>
</comment>
<gene>
    <name evidence="9" type="ORF">Poly51_16400</name>
</gene>
<dbReference type="GO" id="GO:0004521">
    <property type="term" value="F:RNA endonuclease activity"/>
    <property type="evidence" value="ECO:0007669"/>
    <property type="project" value="InterPro"/>
</dbReference>
<keyword evidence="3" id="KW-0255">Endonuclease</keyword>
<sequence>MKPFNPAGVRSMTGQGHASNQSELGTVSVEVRTVNNRGFKCTSRTSDSLVGLENKIETLARSMIHRGSVSMQISWRRPDDDAGPGVDRDVLRSYAKHVIGVRDELGDPAVTIDLSNLMTLPGVIVSNRDDRRPTDELWSLVEQVIVSAIENLDHMREVEGANMARTLVADVQLIDESLAQIRELAPRAVDVYRSRLESKITKILAEHHLDVQSVDLLKEVQIYADRADISEEVTRLASHLEMFGSVLNGAADADRREPTGRKLDFVIQEMFRETNTIGSKASDAAVSAHVVEIKCAIERMRELVQNLE</sequence>
<dbReference type="InterPro" id="IPR005229">
    <property type="entry name" value="YicC/YloC-like"/>
</dbReference>
<keyword evidence="4" id="KW-0378">Hydrolase</keyword>
<name>A0A5C6FE40_9BACT</name>
<evidence type="ECO:0008006" key="11">
    <source>
        <dbReference type="Google" id="ProtNLM"/>
    </source>
</evidence>
<dbReference type="RefSeq" id="WP_246114335.1">
    <property type="nucleotide sequence ID" value="NZ_SJPW01000002.1"/>
</dbReference>
<dbReference type="InterPro" id="IPR013551">
    <property type="entry name" value="YicC-like_C"/>
</dbReference>
<dbReference type="EMBL" id="SJPW01000002">
    <property type="protein sequence ID" value="TWU58860.1"/>
    <property type="molecule type" value="Genomic_DNA"/>
</dbReference>
<evidence type="ECO:0000313" key="9">
    <source>
        <dbReference type="EMBL" id="TWU58860.1"/>
    </source>
</evidence>
<dbReference type="InterPro" id="IPR013527">
    <property type="entry name" value="YicC-like_N"/>
</dbReference>
<evidence type="ECO:0000256" key="4">
    <source>
        <dbReference type="ARBA" id="ARBA00022801"/>
    </source>
</evidence>
<feature type="compositionally biased region" description="Polar residues" evidence="6">
    <location>
        <begin position="12"/>
        <end position="25"/>
    </location>
</feature>
<feature type="region of interest" description="Disordered" evidence="6">
    <location>
        <begin position="1"/>
        <end position="25"/>
    </location>
</feature>
<dbReference type="Proteomes" id="UP000318288">
    <property type="component" value="Unassembled WGS sequence"/>
</dbReference>
<dbReference type="Pfam" id="PF08340">
    <property type="entry name" value="YicC-like_C"/>
    <property type="match status" value="1"/>
</dbReference>
<dbReference type="Pfam" id="PF03755">
    <property type="entry name" value="YicC-like_N"/>
    <property type="match status" value="1"/>
</dbReference>
<evidence type="ECO:0000256" key="6">
    <source>
        <dbReference type="SAM" id="MobiDB-lite"/>
    </source>
</evidence>
<organism evidence="9 10">
    <name type="scientific">Rubripirellula tenax</name>
    <dbReference type="NCBI Taxonomy" id="2528015"/>
    <lineage>
        <taxon>Bacteria</taxon>
        <taxon>Pseudomonadati</taxon>
        <taxon>Planctomycetota</taxon>
        <taxon>Planctomycetia</taxon>
        <taxon>Pirellulales</taxon>
        <taxon>Pirellulaceae</taxon>
        <taxon>Rubripirellula</taxon>
    </lineage>
</organism>
<evidence type="ECO:0000259" key="8">
    <source>
        <dbReference type="Pfam" id="PF08340"/>
    </source>
</evidence>
<dbReference type="PANTHER" id="PTHR30636:SF3">
    <property type="entry name" value="UPF0701 PROTEIN YICC"/>
    <property type="match status" value="1"/>
</dbReference>
<evidence type="ECO:0000259" key="7">
    <source>
        <dbReference type="Pfam" id="PF03755"/>
    </source>
</evidence>
<evidence type="ECO:0000256" key="5">
    <source>
        <dbReference type="ARBA" id="ARBA00035648"/>
    </source>
</evidence>
<reference evidence="9 10" key="1">
    <citation type="submission" date="2019-02" db="EMBL/GenBank/DDBJ databases">
        <title>Deep-cultivation of Planctomycetes and their phenomic and genomic characterization uncovers novel biology.</title>
        <authorList>
            <person name="Wiegand S."/>
            <person name="Jogler M."/>
            <person name="Boedeker C."/>
            <person name="Pinto D."/>
            <person name="Vollmers J."/>
            <person name="Rivas-Marin E."/>
            <person name="Kohn T."/>
            <person name="Peeters S.H."/>
            <person name="Heuer A."/>
            <person name="Rast P."/>
            <person name="Oberbeckmann S."/>
            <person name="Bunk B."/>
            <person name="Jeske O."/>
            <person name="Meyerdierks A."/>
            <person name="Storesund J.E."/>
            <person name="Kallscheuer N."/>
            <person name="Luecker S."/>
            <person name="Lage O.M."/>
            <person name="Pohl T."/>
            <person name="Merkel B.J."/>
            <person name="Hornburger P."/>
            <person name="Mueller R.-W."/>
            <person name="Bruemmer F."/>
            <person name="Labrenz M."/>
            <person name="Spormann A.M."/>
            <person name="Op Den Camp H."/>
            <person name="Overmann J."/>
            <person name="Amann R."/>
            <person name="Jetten M.S.M."/>
            <person name="Mascher T."/>
            <person name="Medema M.H."/>
            <person name="Devos D.P."/>
            <person name="Kaster A.-K."/>
            <person name="Ovreas L."/>
            <person name="Rohde M."/>
            <person name="Galperin M.Y."/>
            <person name="Jogler C."/>
        </authorList>
    </citation>
    <scope>NUCLEOTIDE SEQUENCE [LARGE SCALE GENOMIC DNA]</scope>
    <source>
        <strain evidence="9 10">Poly51</strain>
    </source>
</reference>
<feature type="domain" description="Endoribonuclease YicC-like C-terminal" evidence="8">
    <location>
        <begin position="181"/>
        <end position="308"/>
    </location>
</feature>
<dbReference type="NCBIfam" id="TIGR00255">
    <property type="entry name" value="YicC/YloC family endoribonuclease"/>
    <property type="match status" value="1"/>
</dbReference>
<comment type="cofactor">
    <cofactor evidence="1">
        <name>a divalent metal cation</name>
        <dbReference type="ChEBI" id="CHEBI:60240"/>
    </cofactor>
</comment>
<dbReference type="AlphaFoldDB" id="A0A5C6FE40"/>
<dbReference type="GO" id="GO:0016787">
    <property type="term" value="F:hydrolase activity"/>
    <property type="evidence" value="ECO:0007669"/>
    <property type="project" value="UniProtKB-KW"/>
</dbReference>
<keyword evidence="2" id="KW-0540">Nuclease</keyword>
<feature type="domain" description="Endoribonuclease YicC-like N-terminal" evidence="7">
    <location>
        <begin position="9"/>
        <end position="164"/>
    </location>
</feature>
<evidence type="ECO:0000313" key="10">
    <source>
        <dbReference type="Proteomes" id="UP000318288"/>
    </source>
</evidence>